<accession>A0A2K3DNB7</accession>
<reference evidence="2 3" key="1">
    <citation type="journal article" date="2007" name="Science">
        <title>The Chlamydomonas genome reveals the evolution of key animal and plant functions.</title>
        <authorList>
            <person name="Merchant S.S."/>
            <person name="Prochnik S.E."/>
            <person name="Vallon O."/>
            <person name="Harris E.H."/>
            <person name="Karpowicz S.J."/>
            <person name="Witman G.B."/>
            <person name="Terry A."/>
            <person name="Salamov A."/>
            <person name="Fritz-Laylin L.K."/>
            <person name="Marechal-Drouard L."/>
            <person name="Marshall W.F."/>
            <person name="Qu L.H."/>
            <person name="Nelson D.R."/>
            <person name="Sanderfoot A.A."/>
            <person name="Spalding M.H."/>
            <person name="Kapitonov V.V."/>
            <person name="Ren Q."/>
            <person name="Ferris P."/>
            <person name="Lindquist E."/>
            <person name="Shapiro H."/>
            <person name="Lucas S.M."/>
            <person name="Grimwood J."/>
            <person name="Schmutz J."/>
            <person name="Cardol P."/>
            <person name="Cerutti H."/>
            <person name="Chanfreau G."/>
            <person name="Chen C.L."/>
            <person name="Cognat V."/>
            <person name="Croft M.T."/>
            <person name="Dent R."/>
            <person name="Dutcher S."/>
            <person name="Fernandez E."/>
            <person name="Fukuzawa H."/>
            <person name="Gonzalez-Ballester D."/>
            <person name="Gonzalez-Halphen D."/>
            <person name="Hallmann A."/>
            <person name="Hanikenne M."/>
            <person name="Hippler M."/>
            <person name="Inwood W."/>
            <person name="Jabbari K."/>
            <person name="Kalanon M."/>
            <person name="Kuras R."/>
            <person name="Lefebvre P.A."/>
            <person name="Lemaire S.D."/>
            <person name="Lobanov A.V."/>
            <person name="Lohr M."/>
            <person name="Manuell A."/>
            <person name="Meier I."/>
            <person name="Mets L."/>
            <person name="Mittag M."/>
            <person name="Mittelmeier T."/>
            <person name="Moroney J.V."/>
            <person name="Moseley J."/>
            <person name="Napoli C."/>
            <person name="Nedelcu A.M."/>
            <person name="Niyogi K."/>
            <person name="Novoselov S.V."/>
            <person name="Paulsen I.T."/>
            <person name="Pazour G."/>
            <person name="Purton S."/>
            <person name="Ral J.P."/>
            <person name="Riano-Pachon D.M."/>
            <person name="Riekhof W."/>
            <person name="Rymarquis L."/>
            <person name="Schroda M."/>
            <person name="Stern D."/>
            <person name="Umen J."/>
            <person name="Willows R."/>
            <person name="Wilson N."/>
            <person name="Zimmer S.L."/>
            <person name="Allmer J."/>
            <person name="Balk J."/>
            <person name="Bisova K."/>
            <person name="Chen C.J."/>
            <person name="Elias M."/>
            <person name="Gendler K."/>
            <person name="Hauser C."/>
            <person name="Lamb M.R."/>
            <person name="Ledford H."/>
            <person name="Long J.C."/>
            <person name="Minagawa J."/>
            <person name="Page M.D."/>
            <person name="Pan J."/>
            <person name="Pootakham W."/>
            <person name="Roje S."/>
            <person name="Rose A."/>
            <person name="Stahlberg E."/>
            <person name="Terauchi A.M."/>
            <person name="Yang P."/>
            <person name="Ball S."/>
            <person name="Bowler C."/>
            <person name="Dieckmann C.L."/>
            <person name="Gladyshev V.N."/>
            <person name="Green P."/>
            <person name="Jorgensen R."/>
            <person name="Mayfield S."/>
            <person name="Mueller-Roeber B."/>
            <person name="Rajamani S."/>
            <person name="Sayre R.T."/>
            <person name="Brokstein P."/>
            <person name="Dubchak I."/>
            <person name="Goodstein D."/>
            <person name="Hornick L."/>
            <person name="Huang Y.W."/>
            <person name="Jhaveri J."/>
            <person name="Luo Y."/>
            <person name="Martinez D."/>
            <person name="Ngau W.C."/>
            <person name="Otillar B."/>
            <person name="Poliakov A."/>
            <person name="Porter A."/>
            <person name="Szajkowski L."/>
            <person name="Werner G."/>
            <person name="Zhou K."/>
            <person name="Grigoriev I.V."/>
            <person name="Rokhsar D.S."/>
            <person name="Grossman A.R."/>
        </authorList>
    </citation>
    <scope>NUCLEOTIDE SEQUENCE [LARGE SCALE GENOMIC DNA]</scope>
    <source>
        <strain evidence="3">CC-503</strain>
    </source>
</reference>
<dbReference type="InParanoid" id="A0A2K3DNB7"/>
<evidence type="ECO:0000313" key="2">
    <source>
        <dbReference type="EMBL" id="PNW82027.1"/>
    </source>
</evidence>
<dbReference type="Gramene" id="PNW82027">
    <property type="protein sequence ID" value="PNW82027"/>
    <property type="gene ID" value="CHLRE_06g270726v5"/>
</dbReference>
<dbReference type="Proteomes" id="UP000006906">
    <property type="component" value="Chromosome 6"/>
</dbReference>
<feature type="compositionally biased region" description="Basic and acidic residues" evidence="1">
    <location>
        <begin position="304"/>
        <end position="314"/>
    </location>
</feature>
<dbReference type="AlphaFoldDB" id="A0A2K3DNB7"/>
<proteinExistence type="predicted"/>
<feature type="region of interest" description="Disordered" evidence="1">
    <location>
        <begin position="291"/>
        <end position="314"/>
    </location>
</feature>
<dbReference type="GeneID" id="66053649"/>
<feature type="compositionally biased region" description="Gly residues" evidence="1">
    <location>
        <begin position="207"/>
        <end position="222"/>
    </location>
</feature>
<dbReference type="RefSeq" id="XP_042923642.1">
    <property type="nucleotide sequence ID" value="XM_043062936.1"/>
</dbReference>
<evidence type="ECO:0000256" key="1">
    <source>
        <dbReference type="SAM" id="MobiDB-lite"/>
    </source>
</evidence>
<evidence type="ECO:0000313" key="3">
    <source>
        <dbReference type="Proteomes" id="UP000006906"/>
    </source>
</evidence>
<organism evidence="2 3">
    <name type="scientific">Chlamydomonas reinhardtii</name>
    <name type="common">Chlamydomonas smithii</name>
    <dbReference type="NCBI Taxonomy" id="3055"/>
    <lineage>
        <taxon>Eukaryota</taxon>
        <taxon>Viridiplantae</taxon>
        <taxon>Chlorophyta</taxon>
        <taxon>core chlorophytes</taxon>
        <taxon>Chlorophyceae</taxon>
        <taxon>CS clade</taxon>
        <taxon>Chlamydomonadales</taxon>
        <taxon>Chlamydomonadaceae</taxon>
        <taxon>Chlamydomonas</taxon>
    </lineage>
</organism>
<feature type="region of interest" description="Disordered" evidence="1">
    <location>
        <begin position="196"/>
        <end position="224"/>
    </location>
</feature>
<gene>
    <name evidence="2" type="ORF">CHLRE_06g270726v5</name>
</gene>
<protein>
    <submittedName>
        <fullName evidence="2">Uncharacterized protein</fullName>
    </submittedName>
</protein>
<keyword evidence="3" id="KW-1185">Reference proteome</keyword>
<dbReference type="KEGG" id="cre:CHLRE_06g270726v5"/>
<feature type="region of interest" description="Disordered" evidence="1">
    <location>
        <begin position="128"/>
        <end position="151"/>
    </location>
</feature>
<sequence>MCSGLEKGRKSLLDNKDAIIVGGAVLATVFGARVGVMSFKNHIDLQQAEQAELQQLLELCLFGVDPGVRTYFTTAKGFHRMRRWVAALLPEELVDRLLQSGAITILERDMDGDLVEFVRVEGPADRLQRQRQQYRADRKQQKRRKRRQQCGYNDRRRWQEWQLNANPALATWQSNIPSARVLTVQEHDLRLRWLFTDPGAAPPSPGPGGGGGGGGGAYGGGLPLPPPLPQGPRLGVVDILVHYFNPQQCKKRLEVYIRKQRAPDTADFTLSLAARLLSIAACLALANERRGQDRSEGALTAPRPTERPHGTAFV</sequence>
<feature type="compositionally biased region" description="Basic and acidic residues" evidence="1">
    <location>
        <begin position="128"/>
        <end position="139"/>
    </location>
</feature>
<name>A0A2K3DNB7_CHLRE</name>
<dbReference type="EMBL" id="CM008967">
    <property type="protein sequence ID" value="PNW82027.1"/>
    <property type="molecule type" value="Genomic_DNA"/>
</dbReference>